<evidence type="ECO:0000313" key="2">
    <source>
        <dbReference type="EMBL" id="NYI65713.1"/>
    </source>
</evidence>
<dbReference type="Pfam" id="PF21948">
    <property type="entry name" value="LplA-B_cat"/>
    <property type="match status" value="1"/>
</dbReference>
<dbReference type="GO" id="GO:0016874">
    <property type="term" value="F:ligase activity"/>
    <property type="evidence" value="ECO:0007669"/>
    <property type="project" value="UniProtKB-KW"/>
</dbReference>
<sequence length="230" mass="24651">MTLPPLAVREVPTPRSAAAALGGGKDLLDAAREGRIDATLRIYRPHPTVAFGQRDRFLDGFDDARVAAREHGFTPLLRPVGGRAAAFHRGSLVFDHIEPTSQPIARTQDRFAEFAELYRRALASLGVDARTGEIPGEYCAGEHSVNGAGTVKLVGTAQRIVSNAWLFSSVVVVADSAPIRSVLIDVYTALGLEWAPSTAGAVEDLVPGIGIEDVKDAVLAEFARTRRLTR</sequence>
<dbReference type="InterPro" id="IPR045864">
    <property type="entry name" value="aa-tRNA-synth_II/BPL/LPL"/>
</dbReference>
<proteinExistence type="predicted"/>
<name>A0A7Z0A9S0_9MICO</name>
<keyword evidence="3" id="KW-1185">Reference proteome</keyword>
<dbReference type="RefSeq" id="WP_179424622.1">
    <property type="nucleotide sequence ID" value="NZ_JACBZP010000001.1"/>
</dbReference>
<comment type="caution">
    <text evidence="2">The sequence shown here is derived from an EMBL/GenBank/DDBJ whole genome shotgun (WGS) entry which is preliminary data.</text>
</comment>
<organism evidence="2 3">
    <name type="scientific">Spelaeicoccus albus</name>
    <dbReference type="NCBI Taxonomy" id="1280376"/>
    <lineage>
        <taxon>Bacteria</taxon>
        <taxon>Bacillati</taxon>
        <taxon>Actinomycetota</taxon>
        <taxon>Actinomycetes</taxon>
        <taxon>Micrococcales</taxon>
        <taxon>Brevibacteriaceae</taxon>
        <taxon>Spelaeicoccus</taxon>
    </lineage>
</organism>
<reference evidence="2 3" key="1">
    <citation type="submission" date="2020-07" db="EMBL/GenBank/DDBJ databases">
        <title>Sequencing the genomes of 1000 actinobacteria strains.</title>
        <authorList>
            <person name="Klenk H.-P."/>
        </authorList>
    </citation>
    <scope>NUCLEOTIDE SEQUENCE [LARGE SCALE GENOMIC DNA]</scope>
    <source>
        <strain evidence="2 3">DSM 26341</strain>
    </source>
</reference>
<dbReference type="AlphaFoldDB" id="A0A7Z0A9S0"/>
<feature type="domain" description="BPL/LPL catalytic" evidence="1">
    <location>
        <begin position="34"/>
        <end position="230"/>
    </location>
</feature>
<dbReference type="PROSITE" id="PS51733">
    <property type="entry name" value="BPL_LPL_CATALYTIC"/>
    <property type="match status" value="1"/>
</dbReference>
<dbReference type="SUPFAM" id="SSF55681">
    <property type="entry name" value="Class II aaRS and biotin synthetases"/>
    <property type="match status" value="1"/>
</dbReference>
<gene>
    <name evidence="2" type="ORF">BJY26_000019</name>
</gene>
<dbReference type="Gene3D" id="3.30.930.10">
    <property type="entry name" value="Bira Bifunctional Protein, Domain 2"/>
    <property type="match status" value="1"/>
</dbReference>
<evidence type="ECO:0000259" key="1">
    <source>
        <dbReference type="PROSITE" id="PS51733"/>
    </source>
</evidence>
<evidence type="ECO:0000313" key="3">
    <source>
        <dbReference type="Proteomes" id="UP000539111"/>
    </source>
</evidence>
<dbReference type="Proteomes" id="UP000539111">
    <property type="component" value="Unassembled WGS sequence"/>
</dbReference>
<protein>
    <submittedName>
        <fullName evidence="2">Lipoate-protein ligase A</fullName>
    </submittedName>
</protein>
<accession>A0A7Z0A9S0</accession>
<dbReference type="EMBL" id="JACBZP010000001">
    <property type="protein sequence ID" value="NYI65713.1"/>
    <property type="molecule type" value="Genomic_DNA"/>
</dbReference>
<keyword evidence="2" id="KW-0436">Ligase</keyword>
<dbReference type="InterPro" id="IPR004143">
    <property type="entry name" value="BPL_LPL_catalytic"/>
</dbReference>